<proteinExistence type="predicted"/>
<dbReference type="AlphaFoldDB" id="A0A8S9MZM5"/>
<reference evidence="1" key="1">
    <citation type="submission" date="2019-12" db="EMBL/GenBank/DDBJ databases">
        <title>Genome sequencing and annotation of Brassica cretica.</title>
        <authorList>
            <person name="Studholme D.J."/>
            <person name="Sarris P."/>
        </authorList>
    </citation>
    <scope>NUCLEOTIDE SEQUENCE</scope>
    <source>
        <strain evidence="1">PFS-109/04</strain>
        <tissue evidence="1">Leaf</tissue>
    </source>
</reference>
<accession>A0A8S9MZM5</accession>
<dbReference type="Proteomes" id="UP000712600">
    <property type="component" value="Unassembled WGS sequence"/>
</dbReference>
<protein>
    <submittedName>
        <fullName evidence="1">Uncharacterized protein</fullName>
    </submittedName>
</protein>
<name>A0A8S9MZM5_BRACR</name>
<evidence type="ECO:0000313" key="1">
    <source>
        <dbReference type="EMBL" id="KAF3486789.1"/>
    </source>
</evidence>
<evidence type="ECO:0000313" key="2">
    <source>
        <dbReference type="Proteomes" id="UP000712600"/>
    </source>
</evidence>
<dbReference type="EMBL" id="QGKX02002183">
    <property type="protein sequence ID" value="KAF3486789.1"/>
    <property type="molecule type" value="Genomic_DNA"/>
</dbReference>
<comment type="caution">
    <text evidence="1">The sequence shown here is derived from an EMBL/GenBank/DDBJ whole genome shotgun (WGS) entry which is preliminary data.</text>
</comment>
<organism evidence="1 2">
    <name type="scientific">Brassica cretica</name>
    <name type="common">Mustard</name>
    <dbReference type="NCBI Taxonomy" id="69181"/>
    <lineage>
        <taxon>Eukaryota</taxon>
        <taxon>Viridiplantae</taxon>
        <taxon>Streptophyta</taxon>
        <taxon>Embryophyta</taxon>
        <taxon>Tracheophyta</taxon>
        <taxon>Spermatophyta</taxon>
        <taxon>Magnoliopsida</taxon>
        <taxon>eudicotyledons</taxon>
        <taxon>Gunneridae</taxon>
        <taxon>Pentapetalae</taxon>
        <taxon>rosids</taxon>
        <taxon>malvids</taxon>
        <taxon>Brassicales</taxon>
        <taxon>Brassicaceae</taxon>
        <taxon>Brassiceae</taxon>
        <taxon>Brassica</taxon>
    </lineage>
</organism>
<sequence length="121" mass="13201">MSLGVEGNGHGWRLGWLQGFEGFSDPFLDLFLGWRRPIIRLRVSVRSCLPLLGVDLDGCFSLGCLEPSLELLVRLPLLNPSSQICVDGVATFGFSDSEEEIGPGVVEKQPDCVISPTLLDQ</sequence>
<gene>
    <name evidence="1" type="ORF">F2Q69_00054726</name>
</gene>